<dbReference type="RefSeq" id="WP_210048939.1">
    <property type="nucleotide sequence ID" value="NZ_JAGINX010000001.1"/>
</dbReference>
<evidence type="ECO:0000259" key="5">
    <source>
        <dbReference type="Pfam" id="PF02576"/>
    </source>
</evidence>
<keyword evidence="8" id="KW-1185">Reference proteome</keyword>
<comment type="function">
    <text evidence="3">Required for maturation of 30S ribosomal subunits.</text>
</comment>
<dbReference type="EMBL" id="JAGINX010000001">
    <property type="protein sequence ID" value="MBP2318550.1"/>
    <property type="molecule type" value="Genomic_DNA"/>
</dbReference>
<dbReference type="InterPro" id="IPR028989">
    <property type="entry name" value="RimP_N"/>
</dbReference>
<gene>
    <name evidence="3" type="primary">rimP</name>
    <name evidence="7" type="ORF">JOF45_001569</name>
</gene>
<evidence type="ECO:0000259" key="6">
    <source>
        <dbReference type="Pfam" id="PF17384"/>
    </source>
</evidence>
<protein>
    <recommendedName>
        <fullName evidence="3">Ribosome maturation factor RimP</fullName>
    </recommendedName>
</protein>
<evidence type="ECO:0000256" key="1">
    <source>
        <dbReference type="ARBA" id="ARBA00022490"/>
    </source>
</evidence>
<dbReference type="PANTHER" id="PTHR33867:SF1">
    <property type="entry name" value="RIBOSOME MATURATION FACTOR RIMP"/>
    <property type="match status" value="1"/>
</dbReference>
<dbReference type="HAMAP" id="MF_01077">
    <property type="entry name" value="RimP"/>
    <property type="match status" value="1"/>
</dbReference>
<name>A0ABS4T279_9MICC</name>
<feature type="domain" description="Ribosome maturation factor RimP N-terminal" evidence="5">
    <location>
        <begin position="23"/>
        <end position="101"/>
    </location>
</feature>
<dbReference type="InterPro" id="IPR035956">
    <property type="entry name" value="RimP_N_sf"/>
</dbReference>
<comment type="caution">
    <text evidence="7">The sequence shown here is derived from an EMBL/GenBank/DDBJ whole genome shotgun (WGS) entry which is preliminary data.</text>
</comment>
<dbReference type="SUPFAM" id="SSF75420">
    <property type="entry name" value="YhbC-like, N-terminal domain"/>
    <property type="match status" value="1"/>
</dbReference>
<evidence type="ECO:0000256" key="3">
    <source>
        <dbReference type="HAMAP-Rule" id="MF_01077"/>
    </source>
</evidence>
<dbReference type="Pfam" id="PF17384">
    <property type="entry name" value="DUF150_C"/>
    <property type="match status" value="1"/>
</dbReference>
<comment type="subcellular location">
    <subcellularLocation>
        <location evidence="3">Cytoplasm</location>
    </subcellularLocation>
</comment>
<dbReference type="PANTHER" id="PTHR33867">
    <property type="entry name" value="RIBOSOME MATURATION FACTOR RIMP"/>
    <property type="match status" value="1"/>
</dbReference>
<comment type="similarity">
    <text evidence="3">Belongs to the RimP family.</text>
</comment>
<reference evidence="7 8" key="1">
    <citation type="submission" date="2021-03" db="EMBL/GenBank/DDBJ databases">
        <title>Sequencing the genomes of 1000 actinobacteria strains.</title>
        <authorList>
            <person name="Klenk H.-P."/>
        </authorList>
    </citation>
    <scope>NUCLEOTIDE SEQUENCE [LARGE SCALE GENOMIC DNA]</scope>
    <source>
        <strain evidence="7 8">DSM 12544</strain>
    </source>
</reference>
<sequence>MSASPRPADDRFPDARSAKLAELVEPTVTRRGLFLEELELKPAGSRTALRVVVDYAEGSEQVDLDTLAELSEEVSELLDAEAETTLKDVPEYDLEVSTPGATRPLSLPRHFRRNVGRLLEITTTDGRQMVARLEGASEQSITVSEQKPAPKKGMPVKYKDPVELDLTAITEARVQVEFSHTEDD</sequence>
<organism evidence="7 8">
    <name type="scientific">Nesterenkonia lacusekhoensis</name>
    <dbReference type="NCBI Taxonomy" id="150832"/>
    <lineage>
        <taxon>Bacteria</taxon>
        <taxon>Bacillati</taxon>
        <taxon>Actinomycetota</taxon>
        <taxon>Actinomycetes</taxon>
        <taxon>Micrococcales</taxon>
        <taxon>Micrococcaceae</taxon>
        <taxon>Nesterenkonia</taxon>
    </lineage>
</organism>
<feature type="region of interest" description="Disordered" evidence="4">
    <location>
        <begin position="135"/>
        <end position="158"/>
    </location>
</feature>
<dbReference type="Gene3D" id="3.30.300.70">
    <property type="entry name" value="RimP-like superfamily, N-terminal"/>
    <property type="match status" value="1"/>
</dbReference>
<dbReference type="InterPro" id="IPR028998">
    <property type="entry name" value="RimP_C"/>
</dbReference>
<keyword evidence="2 3" id="KW-0690">Ribosome biogenesis</keyword>
<dbReference type="InterPro" id="IPR003728">
    <property type="entry name" value="Ribosome_maturation_RimP"/>
</dbReference>
<evidence type="ECO:0000256" key="4">
    <source>
        <dbReference type="SAM" id="MobiDB-lite"/>
    </source>
</evidence>
<dbReference type="CDD" id="cd01734">
    <property type="entry name" value="YlxS_C"/>
    <property type="match status" value="1"/>
</dbReference>
<feature type="domain" description="Ribosome maturation factor RimP C-terminal" evidence="6">
    <location>
        <begin position="105"/>
        <end position="178"/>
    </location>
</feature>
<dbReference type="Proteomes" id="UP001519331">
    <property type="component" value="Unassembled WGS sequence"/>
</dbReference>
<evidence type="ECO:0000256" key="2">
    <source>
        <dbReference type="ARBA" id="ARBA00022517"/>
    </source>
</evidence>
<proteinExistence type="inferred from homology"/>
<evidence type="ECO:0000313" key="7">
    <source>
        <dbReference type="EMBL" id="MBP2318550.1"/>
    </source>
</evidence>
<accession>A0ABS4T279</accession>
<dbReference type="Pfam" id="PF02576">
    <property type="entry name" value="RimP_N"/>
    <property type="match status" value="1"/>
</dbReference>
<evidence type="ECO:0000313" key="8">
    <source>
        <dbReference type="Proteomes" id="UP001519331"/>
    </source>
</evidence>
<keyword evidence="1 3" id="KW-0963">Cytoplasm</keyword>